<dbReference type="Proteomes" id="UP000824072">
    <property type="component" value="Unassembled WGS sequence"/>
</dbReference>
<protein>
    <submittedName>
        <fullName evidence="5">Sugar ABC transporter substrate-binding protein</fullName>
    </submittedName>
</protein>
<gene>
    <name evidence="5" type="ORF">IAB02_06985</name>
</gene>
<feature type="domain" description="Periplasmic binding protein" evidence="4">
    <location>
        <begin position="37"/>
        <end position="293"/>
    </location>
</feature>
<reference evidence="5" key="2">
    <citation type="journal article" date="2021" name="PeerJ">
        <title>Extensive microbial diversity within the chicken gut microbiome revealed by metagenomics and culture.</title>
        <authorList>
            <person name="Gilroy R."/>
            <person name="Ravi A."/>
            <person name="Getino M."/>
            <person name="Pursley I."/>
            <person name="Horton D.L."/>
            <person name="Alikhan N.F."/>
            <person name="Baker D."/>
            <person name="Gharbi K."/>
            <person name="Hall N."/>
            <person name="Watson M."/>
            <person name="Adriaenssens E.M."/>
            <person name="Foster-Nyarko E."/>
            <person name="Jarju S."/>
            <person name="Secka A."/>
            <person name="Antonio M."/>
            <person name="Oren A."/>
            <person name="Chaudhuri R.R."/>
            <person name="La Ragione R."/>
            <person name="Hildebrand F."/>
            <person name="Pallen M.J."/>
        </authorList>
    </citation>
    <scope>NUCLEOTIDE SEQUENCE</scope>
    <source>
        <strain evidence="5">ChiHcec3-11533</strain>
    </source>
</reference>
<dbReference type="InterPro" id="IPR050555">
    <property type="entry name" value="Bact_Solute-Bind_Prot2"/>
</dbReference>
<dbReference type="GO" id="GO:0030288">
    <property type="term" value="C:outer membrane-bounded periplasmic space"/>
    <property type="evidence" value="ECO:0007669"/>
    <property type="project" value="TreeGrafter"/>
</dbReference>
<comment type="subcellular location">
    <subcellularLocation>
        <location evidence="1">Cell envelope</location>
    </subcellularLocation>
</comment>
<dbReference type="InterPro" id="IPR028082">
    <property type="entry name" value="Peripla_BP_I"/>
</dbReference>
<sequence length="328" mass="35857">MKRLAVVFLAVLMAVSALSCANAEVDPADVKVAGIVYQDDQFMSSLIEGYTAACEEYGVTLYTANVQNDQGKEIELIETYTIQGVSGIAIAPMDPSSSIRALRDASEMGVKIAITNMEIDDADFIVCGFTSNDYNNAHQLGEAAAQRLLAQFGEETIKMGIINYEDMTPEQSQNREAGFLAALDEAGVKYEVVAEATGSSIEMSMQAGTDMMTAHPEIQVLYACNGLGYIGPYNAFKDTDYVGNLIIYGYDANDMTTDWLFDETPLVYGEVAQDPYLMGYNAMKILLQNIFGEDTSEYAGRCEYVPGAVLMYDEPETVNAWRVSMGYP</sequence>
<dbReference type="EMBL" id="DVMU01000157">
    <property type="protein sequence ID" value="HIU34290.1"/>
    <property type="molecule type" value="Genomic_DNA"/>
</dbReference>
<comment type="caution">
    <text evidence="5">The sequence shown here is derived from an EMBL/GenBank/DDBJ whole genome shotgun (WGS) entry which is preliminary data.</text>
</comment>
<evidence type="ECO:0000256" key="2">
    <source>
        <dbReference type="ARBA" id="ARBA00007639"/>
    </source>
</evidence>
<evidence type="ECO:0000256" key="3">
    <source>
        <dbReference type="SAM" id="SignalP"/>
    </source>
</evidence>
<dbReference type="Pfam" id="PF13407">
    <property type="entry name" value="Peripla_BP_4"/>
    <property type="match status" value="1"/>
</dbReference>
<dbReference type="PANTHER" id="PTHR30036:SF7">
    <property type="entry name" value="ABC TRANSPORTER PERIPLASMIC-BINDING PROTEIN YPHF"/>
    <property type="match status" value="1"/>
</dbReference>
<dbReference type="AlphaFoldDB" id="A0A9D1IC96"/>
<dbReference type="Gene3D" id="3.40.50.2300">
    <property type="match status" value="2"/>
</dbReference>
<evidence type="ECO:0000313" key="6">
    <source>
        <dbReference type="Proteomes" id="UP000824072"/>
    </source>
</evidence>
<organism evidence="5 6">
    <name type="scientific">Candidatus Pullichristensenella excrementigallinarum</name>
    <dbReference type="NCBI Taxonomy" id="2840907"/>
    <lineage>
        <taxon>Bacteria</taxon>
        <taxon>Bacillati</taxon>
        <taxon>Bacillota</taxon>
        <taxon>Clostridia</taxon>
        <taxon>Candidatus Pullichristensenella</taxon>
    </lineage>
</organism>
<keyword evidence="3" id="KW-0732">Signal</keyword>
<accession>A0A9D1IC96</accession>
<proteinExistence type="inferred from homology"/>
<dbReference type="SUPFAM" id="SSF53822">
    <property type="entry name" value="Periplasmic binding protein-like I"/>
    <property type="match status" value="1"/>
</dbReference>
<evidence type="ECO:0000256" key="1">
    <source>
        <dbReference type="ARBA" id="ARBA00004196"/>
    </source>
</evidence>
<evidence type="ECO:0000313" key="5">
    <source>
        <dbReference type="EMBL" id="HIU34290.1"/>
    </source>
</evidence>
<comment type="similarity">
    <text evidence="2">Belongs to the bacterial solute-binding protein 2 family.</text>
</comment>
<feature type="signal peptide" evidence="3">
    <location>
        <begin position="1"/>
        <end position="23"/>
    </location>
</feature>
<feature type="chain" id="PRO_5038998730" evidence="3">
    <location>
        <begin position="24"/>
        <end position="328"/>
    </location>
</feature>
<dbReference type="CDD" id="cd01536">
    <property type="entry name" value="PBP1_ABC_sugar_binding-like"/>
    <property type="match status" value="1"/>
</dbReference>
<feature type="non-terminal residue" evidence="5">
    <location>
        <position position="328"/>
    </location>
</feature>
<evidence type="ECO:0000259" key="4">
    <source>
        <dbReference type="Pfam" id="PF13407"/>
    </source>
</evidence>
<dbReference type="InterPro" id="IPR025997">
    <property type="entry name" value="SBP_2_dom"/>
</dbReference>
<reference evidence="5" key="1">
    <citation type="submission" date="2020-10" db="EMBL/GenBank/DDBJ databases">
        <authorList>
            <person name="Gilroy R."/>
        </authorList>
    </citation>
    <scope>NUCLEOTIDE SEQUENCE</scope>
    <source>
        <strain evidence="5">ChiHcec3-11533</strain>
    </source>
</reference>
<name>A0A9D1IC96_9FIRM</name>
<dbReference type="PROSITE" id="PS51257">
    <property type="entry name" value="PROKAR_LIPOPROTEIN"/>
    <property type="match status" value="1"/>
</dbReference>
<dbReference type="GO" id="GO:0030246">
    <property type="term" value="F:carbohydrate binding"/>
    <property type="evidence" value="ECO:0007669"/>
    <property type="project" value="TreeGrafter"/>
</dbReference>
<dbReference type="PANTHER" id="PTHR30036">
    <property type="entry name" value="D-XYLOSE-BINDING PERIPLASMIC PROTEIN"/>
    <property type="match status" value="1"/>
</dbReference>